<dbReference type="GO" id="GO:0005737">
    <property type="term" value="C:cytoplasm"/>
    <property type="evidence" value="ECO:0007669"/>
    <property type="project" value="UniProtKB-SubCell"/>
</dbReference>
<evidence type="ECO:0000256" key="2">
    <source>
        <dbReference type="ARBA" id="ARBA00023015"/>
    </source>
</evidence>
<sequence length="137" mass="16347">MRSSSKLNQYWTDLYFHLHYPHGEKITHQMVRVLQLIDKKDRVVVNDVANYLDISHNTASEHVKRMIHKNYIEKKRDLEDERKVILRLTDIGKKVLHENTSLDEDKLNHIFSQMDEVEIELITKAFKLLSERSKSCM</sequence>
<feature type="domain" description="HTH marR-type" evidence="8">
    <location>
        <begin position="1"/>
        <end position="131"/>
    </location>
</feature>
<accession>A0A168W0D0</accession>
<evidence type="ECO:0000313" key="10">
    <source>
        <dbReference type="Proteomes" id="UP000076623"/>
    </source>
</evidence>
<keyword evidence="4" id="KW-0804">Transcription</keyword>
<evidence type="ECO:0000256" key="3">
    <source>
        <dbReference type="ARBA" id="ARBA00023125"/>
    </source>
</evidence>
<dbReference type="PANTHER" id="PTHR42756:SF1">
    <property type="entry name" value="TRANSCRIPTIONAL REPRESSOR OF EMRAB OPERON"/>
    <property type="match status" value="1"/>
</dbReference>
<gene>
    <name evidence="9" type="ORF">ABE65_010665</name>
</gene>
<dbReference type="SMART" id="SM00347">
    <property type="entry name" value="HTH_MARR"/>
    <property type="match status" value="1"/>
</dbReference>
<organism evidence="9 10">
    <name type="scientific">Fictibacillus phosphorivorans</name>
    <dbReference type="NCBI Taxonomy" id="1221500"/>
    <lineage>
        <taxon>Bacteria</taxon>
        <taxon>Bacillati</taxon>
        <taxon>Bacillota</taxon>
        <taxon>Bacilli</taxon>
        <taxon>Bacillales</taxon>
        <taxon>Fictibacillaceae</taxon>
        <taxon>Fictibacillus</taxon>
    </lineage>
</organism>
<dbReference type="Proteomes" id="UP000076623">
    <property type="component" value="Chromosome"/>
</dbReference>
<evidence type="ECO:0000256" key="5">
    <source>
        <dbReference type="ARBA" id="ARBA00046337"/>
    </source>
</evidence>
<dbReference type="InterPro" id="IPR000835">
    <property type="entry name" value="HTH_MarR-typ"/>
</dbReference>
<dbReference type="STRING" id="1221500.ABE65_010665"/>
<keyword evidence="3" id="KW-0238">DNA-binding</keyword>
<dbReference type="AlphaFoldDB" id="A0A168W0D0"/>
<evidence type="ECO:0000256" key="4">
    <source>
        <dbReference type="ARBA" id="ARBA00023163"/>
    </source>
</evidence>
<evidence type="ECO:0000256" key="7">
    <source>
        <dbReference type="ARBA" id="ARBA00047207"/>
    </source>
</evidence>
<comment type="similarity">
    <text evidence="5">Belongs to the SarZ family.</text>
</comment>
<name>A0A168W0D0_9BACL</name>
<keyword evidence="2" id="KW-0805">Transcription regulation</keyword>
<reference evidence="9 10" key="1">
    <citation type="submission" date="2016-04" db="EMBL/GenBank/DDBJ databases">
        <title>Complete genome sequence of Fictibacillus phosphorivorans G25-29, a strain toxic to nematodes.</title>
        <authorList>
            <person name="Zheng Z."/>
        </authorList>
    </citation>
    <scope>NUCLEOTIDE SEQUENCE [LARGE SCALE GENOMIC DNA]</scope>
    <source>
        <strain evidence="9 10">G25-29</strain>
    </source>
</reference>
<evidence type="ECO:0000313" key="9">
    <source>
        <dbReference type="EMBL" id="ANC77239.1"/>
    </source>
</evidence>
<dbReference type="EMBL" id="CP015378">
    <property type="protein sequence ID" value="ANC77239.1"/>
    <property type="molecule type" value="Genomic_DNA"/>
</dbReference>
<dbReference type="SUPFAM" id="SSF46785">
    <property type="entry name" value="Winged helix' DNA-binding domain"/>
    <property type="match status" value="1"/>
</dbReference>
<dbReference type="InterPro" id="IPR055166">
    <property type="entry name" value="Transc_reg_Sar_Rot_HTH"/>
</dbReference>
<dbReference type="PANTHER" id="PTHR42756">
    <property type="entry name" value="TRANSCRIPTIONAL REGULATOR, MARR"/>
    <property type="match status" value="1"/>
</dbReference>
<proteinExistence type="inferred from homology"/>
<keyword evidence="10" id="KW-1185">Reference proteome</keyword>
<dbReference type="Pfam" id="PF22381">
    <property type="entry name" value="Staph_reg_Sar_Rot"/>
    <property type="match status" value="1"/>
</dbReference>
<dbReference type="GO" id="GO:0003700">
    <property type="term" value="F:DNA-binding transcription factor activity"/>
    <property type="evidence" value="ECO:0007669"/>
    <property type="project" value="InterPro"/>
</dbReference>
<protein>
    <recommendedName>
        <fullName evidence="6">HTH-type transcriptional regulator SarZ</fullName>
    </recommendedName>
    <alternativeName>
        <fullName evidence="7">Staphylococcal accessory regulator Z</fullName>
    </alternativeName>
</protein>
<dbReference type="GO" id="GO:0003677">
    <property type="term" value="F:DNA binding"/>
    <property type="evidence" value="ECO:0007669"/>
    <property type="project" value="UniProtKB-KW"/>
</dbReference>
<dbReference type="InterPro" id="IPR036388">
    <property type="entry name" value="WH-like_DNA-bd_sf"/>
</dbReference>
<dbReference type="RefSeq" id="WP_066394562.1">
    <property type="nucleotide sequence ID" value="NZ_CP015378.1"/>
</dbReference>
<evidence type="ECO:0000259" key="8">
    <source>
        <dbReference type="PROSITE" id="PS50995"/>
    </source>
</evidence>
<evidence type="ECO:0000256" key="1">
    <source>
        <dbReference type="ARBA" id="ARBA00004496"/>
    </source>
</evidence>
<evidence type="ECO:0000256" key="6">
    <source>
        <dbReference type="ARBA" id="ARBA00047188"/>
    </source>
</evidence>
<comment type="subcellular location">
    <subcellularLocation>
        <location evidence="1">Cytoplasm</location>
    </subcellularLocation>
</comment>
<dbReference type="Gene3D" id="1.10.10.10">
    <property type="entry name" value="Winged helix-like DNA-binding domain superfamily/Winged helix DNA-binding domain"/>
    <property type="match status" value="1"/>
</dbReference>
<dbReference type="KEGG" id="fpn:ABE65_010665"/>
<dbReference type="PROSITE" id="PS50995">
    <property type="entry name" value="HTH_MARR_2"/>
    <property type="match status" value="1"/>
</dbReference>
<dbReference type="InterPro" id="IPR036390">
    <property type="entry name" value="WH_DNA-bd_sf"/>
</dbReference>